<comment type="similarity">
    <text evidence="2 13 14">Belongs to the ATPase A chain family.</text>
</comment>
<protein>
    <recommendedName>
        <fullName evidence="13 14">ATP synthase subunit a</fullName>
    </recommendedName>
    <alternativeName>
        <fullName evidence="13">ATP synthase F0 sector subunit a</fullName>
    </alternativeName>
    <alternativeName>
        <fullName evidence="13">F-ATPase subunit 6</fullName>
    </alternativeName>
</protein>
<evidence type="ECO:0000256" key="14">
    <source>
        <dbReference type="RuleBase" id="RU000483"/>
    </source>
</evidence>
<evidence type="ECO:0000256" key="10">
    <source>
        <dbReference type="ARBA" id="ARBA00023065"/>
    </source>
</evidence>
<keyword evidence="5" id="KW-0997">Cell inner membrane</keyword>
<evidence type="ECO:0000256" key="2">
    <source>
        <dbReference type="ARBA" id="ARBA00006810"/>
    </source>
</evidence>
<feature type="transmembrane region" description="Helical" evidence="13">
    <location>
        <begin position="205"/>
        <end position="224"/>
    </location>
</feature>
<dbReference type="PANTHER" id="PTHR42823:SF3">
    <property type="entry name" value="ATP SYNTHASE SUBUNIT A, CHLOROPLASTIC"/>
    <property type="match status" value="1"/>
</dbReference>
<evidence type="ECO:0000256" key="7">
    <source>
        <dbReference type="ARBA" id="ARBA00022692"/>
    </source>
</evidence>
<dbReference type="PROSITE" id="PS00449">
    <property type="entry name" value="ATPASE_A"/>
    <property type="match status" value="1"/>
</dbReference>
<dbReference type="GO" id="GO:0045259">
    <property type="term" value="C:proton-transporting ATP synthase complex"/>
    <property type="evidence" value="ECO:0007669"/>
    <property type="project" value="UniProtKB-KW"/>
</dbReference>
<dbReference type="InterPro" id="IPR035908">
    <property type="entry name" value="F0_ATP_A_sf"/>
</dbReference>
<keyword evidence="12 13" id="KW-0066">ATP synthesis</keyword>
<feature type="transmembrane region" description="Helical" evidence="13">
    <location>
        <begin position="78"/>
        <end position="100"/>
    </location>
</feature>
<evidence type="ECO:0000256" key="12">
    <source>
        <dbReference type="ARBA" id="ARBA00023310"/>
    </source>
</evidence>
<dbReference type="HAMAP" id="MF_01393">
    <property type="entry name" value="ATP_synth_a_bact"/>
    <property type="match status" value="1"/>
</dbReference>
<sequence>MLKDIFLFAGSLITYNHTFIYVFHFLLIVAIVVLLARMATNSLQLVPYGAQNVFEAYINGIISIGKDAMGSYELARRYLPLVGTLGLVIFTANIVGMVPGFEAPTASLNLTLALTTCVFIYYHYQGVKINGFFGYMKSFCGPIKIMAPFIFVIEIVSHISRVVSLSFRLFGNIKGDDLFLLVMLTLAPWFVPMIPYALLTFMAILQTFIFVVLSYVYLAGAVVIDEH</sequence>
<gene>
    <name evidence="13" type="primary">atpB</name>
    <name evidence="15" type="ORF">CYJ41_02485</name>
</gene>
<comment type="function">
    <text evidence="13 14">Key component of the proton channel; it plays a direct role in the translocation of protons across the membrane.</text>
</comment>
<dbReference type="SUPFAM" id="SSF81336">
    <property type="entry name" value="F1F0 ATP synthase subunit A"/>
    <property type="match status" value="1"/>
</dbReference>
<dbReference type="NCBIfam" id="NF004481">
    <property type="entry name" value="PRK05815.2-3"/>
    <property type="match status" value="1"/>
</dbReference>
<dbReference type="GO" id="GO:0042777">
    <property type="term" value="P:proton motive force-driven plasma membrane ATP synthesis"/>
    <property type="evidence" value="ECO:0007669"/>
    <property type="project" value="TreeGrafter"/>
</dbReference>
<evidence type="ECO:0000256" key="8">
    <source>
        <dbReference type="ARBA" id="ARBA00022781"/>
    </source>
</evidence>
<feature type="transmembrane region" description="Helical" evidence="13">
    <location>
        <begin position="145"/>
        <end position="167"/>
    </location>
</feature>
<dbReference type="FunFam" id="1.20.120.220:FF:000006">
    <property type="entry name" value="ATP synthase subunit a"/>
    <property type="match status" value="1"/>
</dbReference>
<dbReference type="CDD" id="cd00310">
    <property type="entry name" value="ATP-synt_Fo_a_6"/>
    <property type="match status" value="1"/>
</dbReference>
<dbReference type="PANTHER" id="PTHR42823">
    <property type="entry name" value="ATP SYNTHASE SUBUNIT A, CHLOROPLASTIC"/>
    <property type="match status" value="1"/>
</dbReference>
<evidence type="ECO:0000256" key="6">
    <source>
        <dbReference type="ARBA" id="ARBA00022547"/>
    </source>
</evidence>
<evidence type="ECO:0000313" key="15">
    <source>
        <dbReference type="EMBL" id="PKZ29777.1"/>
    </source>
</evidence>
<evidence type="ECO:0000256" key="11">
    <source>
        <dbReference type="ARBA" id="ARBA00023136"/>
    </source>
</evidence>
<keyword evidence="11 13" id="KW-0472">Membrane</keyword>
<evidence type="ECO:0000313" key="16">
    <source>
        <dbReference type="Proteomes" id="UP000234639"/>
    </source>
</evidence>
<evidence type="ECO:0000256" key="5">
    <source>
        <dbReference type="ARBA" id="ARBA00022519"/>
    </source>
</evidence>
<keyword evidence="9 13" id="KW-1133">Transmembrane helix</keyword>
<dbReference type="InterPro" id="IPR045082">
    <property type="entry name" value="ATP_syn_F0_a_bact/chloroplast"/>
</dbReference>
<organism evidence="15 16">
    <name type="scientific">Campylobacter ureolyticus</name>
    <dbReference type="NCBI Taxonomy" id="827"/>
    <lineage>
        <taxon>Bacteria</taxon>
        <taxon>Pseudomonadati</taxon>
        <taxon>Campylobacterota</taxon>
        <taxon>Epsilonproteobacteria</taxon>
        <taxon>Campylobacterales</taxon>
        <taxon>Campylobacteraceae</taxon>
        <taxon>Campylobacter</taxon>
    </lineage>
</organism>
<evidence type="ECO:0000256" key="1">
    <source>
        <dbReference type="ARBA" id="ARBA00004141"/>
    </source>
</evidence>
<dbReference type="InterPro" id="IPR023011">
    <property type="entry name" value="ATP_synth_F0_asu_AS"/>
</dbReference>
<dbReference type="Gene3D" id="1.20.120.220">
    <property type="entry name" value="ATP synthase, F0 complex, subunit A"/>
    <property type="match status" value="1"/>
</dbReference>
<dbReference type="RefSeq" id="WP_101636782.1">
    <property type="nucleotide sequence ID" value="NZ_BQNW01000001.1"/>
</dbReference>
<dbReference type="EMBL" id="PKHU01000002">
    <property type="protein sequence ID" value="PKZ29777.1"/>
    <property type="molecule type" value="Genomic_DNA"/>
</dbReference>
<dbReference type="PRINTS" id="PR00123">
    <property type="entry name" value="ATPASEA"/>
</dbReference>
<evidence type="ECO:0000256" key="3">
    <source>
        <dbReference type="ARBA" id="ARBA00022448"/>
    </source>
</evidence>
<keyword evidence="3 13" id="KW-0813">Transport</keyword>
<evidence type="ECO:0000256" key="4">
    <source>
        <dbReference type="ARBA" id="ARBA00022475"/>
    </source>
</evidence>
<evidence type="ECO:0000256" key="9">
    <source>
        <dbReference type="ARBA" id="ARBA00022989"/>
    </source>
</evidence>
<comment type="caution">
    <text evidence="15">The sequence shown here is derived from an EMBL/GenBank/DDBJ whole genome shotgun (WGS) entry which is preliminary data.</text>
</comment>
<comment type="subcellular location">
    <subcellularLocation>
        <location evidence="13 14">Cell membrane</location>
        <topology evidence="13 14">Multi-pass membrane protein</topology>
    </subcellularLocation>
    <subcellularLocation>
        <location evidence="1">Membrane</location>
        <topology evidence="1">Multi-pass membrane protein</topology>
    </subcellularLocation>
</comment>
<keyword evidence="7 13" id="KW-0812">Transmembrane</keyword>
<dbReference type="InterPro" id="IPR000568">
    <property type="entry name" value="ATP_synth_F0_asu"/>
</dbReference>
<keyword evidence="4 13" id="KW-1003">Cell membrane</keyword>
<dbReference type="Proteomes" id="UP000234639">
    <property type="component" value="Unassembled WGS sequence"/>
</dbReference>
<keyword evidence="6 13" id="KW-0138">CF(0)</keyword>
<name>A0A2I1NBL1_9BACT</name>
<dbReference type="NCBIfam" id="TIGR01131">
    <property type="entry name" value="ATP_synt_6_or_A"/>
    <property type="match status" value="1"/>
</dbReference>
<dbReference type="GO" id="GO:0046933">
    <property type="term" value="F:proton-transporting ATP synthase activity, rotational mechanism"/>
    <property type="evidence" value="ECO:0007669"/>
    <property type="project" value="UniProtKB-UniRule"/>
</dbReference>
<feature type="transmembrane region" description="Helical" evidence="13">
    <location>
        <begin position="12"/>
        <end position="36"/>
    </location>
</feature>
<dbReference type="Pfam" id="PF00119">
    <property type="entry name" value="ATP-synt_A"/>
    <property type="match status" value="1"/>
</dbReference>
<dbReference type="AlphaFoldDB" id="A0A2I1NBL1"/>
<reference evidence="15 16" key="1">
    <citation type="submission" date="2017-12" db="EMBL/GenBank/DDBJ databases">
        <title>Phylogenetic diversity of female urinary microbiome.</title>
        <authorList>
            <person name="Thomas-White K."/>
            <person name="Wolfe A.J."/>
        </authorList>
    </citation>
    <scope>NUCLEOTIDE SEQUENCE [LARGE SCALE GENOMIC DNA]</scope>
    <source>
        <strain evidence="15 16">UMB0112</strain>
    </source>
</reference>
<keyword evidence="8 13" id="KW-0375">Hydrogen ion transport</keyword>
<accession>A0A2I1NBL1</accession>
<proteinExistence type="inferred from homology"/>
<feature type="transmembrane region" description="Helical" evidence="13">
    <location>
        <begin position="179"/>
        <end position="198"/>
    </location>
</feature>
<dbReference type="GO" id="GO:0005886">
    <property type="term" value="C:plasma membrane"/>
    <property type="evidence" value="ECO:0007669"/>
    <property type="project" value="UniProtKB-SubCell"/>
</dbReference>
<keyword evidence="10 13" id="KW-0406">Ion transport</keyword>
<evidence type="ECO:0000256" key="13">
    <source>
        <dbReference type="HAMAP-Rule" id="MF_01393"/>
    </source>
</evidence>